<dbReference type="NCBIfam" id="TIGR03619">
    <property type="entry name" value="F420_Rv2161c"/>
    <property type="match status" value="1"/>
</dbReference>
<dbReference type="AlphaFoldDB" id="A0A1L3ZSQ1"/>
<dbReference type="Proteomes" id="UP000182063">
    <property type="component" value="Chromosome"/>
</dbReference>
<dbReference type="GO" id="GO:0016705">
    <property type="term" value="F:oxidoreductase activity, acting on paired donors, with incorporation or reduction of molecular oxygen"/>
    <property type="evidence" value="ECO:0007669"/>
    <property type="project" value="InterPro"/>
</dbReference>
<reference evidence="3" key="1">
    <citation type="submission" date="2016-11" db="EMBL/GenBank/DDBJ databases">
        <title>Complete Genome Sequence of alachlor-degrading Sphingomonas sp. strain JJ-A5.</title>
        <authorList>
            <person name="Lee H."/>
            <person name="Ka J.-O."/>
        </authorList>
    </citation>
    <scope>NUCLEOTIDE SEQUENCE [LARGE SCALE GENOMIC DNA]</scope>
    <source>
        <strain evidence="3">JJ-A5</strain>
    </source>
</reference>
<dbReference type="SUPFAM" id="SSF51679">
    <property type="entry name" value="Bacterial luciferase-like"/>
    <property type="match status" value="1"/>
</dbReference>
<dbReference type="Gene3D" id="3.20.20.30">
    <property type="entry name" value="Luciferase-like domain"/>
    <property type="match status" value="1"/>
</dbReference>
<dbReference type="InterPro" id="IPR051260">
    <property type="entry name" value="Diverse_substr_monoxygenases"/>
</dbReference>
<dbReference type="KEGG" id="sphj:BSL82_04515"/>
<evidence type="ECO:0000259" key="1">
    <source>
        <dbReference type="Pfam" id="PF00296"/>
    </source>
</evidence>
<dbReference type="EMBL" id="CP018221">
    <property type="protein sequence ID" value="API58663.1"/>
    <property type="molecule type" value="Genomic_DNA"/>
</dbReference>
<dbReference type="InterPro" id="IPR011251">
    <property type="entry name" value="Luciferase-like_dom"/>
</dbReference>
<organism evidence="2 3">
    <name type="scientific">Tardibacter chloracetimidivorans</name>
    <dbReference type="NCBI Taxonomy" id="1921510"/>
    <lineage>
        <taxon>Bacteria</taxon>
        <taxon>Pseudomonadati</taxon>
        <taxon>Pseudomonadota</taxon>
        <taxon>Alphaproteobacteria</taxon>
        <taxon>Sphingomonadales</taxon>
        <taxon>Sphingomonadaceae</taxon>
        <taxon>Tardibacter</taxon>
    </lineage>
</organism>
<accession>A0A1L3ZSQ1</accession>
<sequence length="298" mass="33080">MKVAMTTVGLRAWMASDIPAMIDEVKLAESVGLYQYDMPDHLVTVQQPVDYPYGKVAIELSHQPFYEPLTMLSALAASTSRIRLSTGILLAPFRPAVLLSKQISTLDHISRGRIDLGFGVGWMKEEFDACGVQYEGRFGYMIDQVRACRSLWTEAPASIDNKAAKFDEIFCFPHPYQKGGPRVILGIAPNARNFARMAEVADGWDCAPTESDPATLRTHIAELKQAFVERGRDPESILIRAYPPIVYDANDQADIRATLAQAPAFEDAGVDVMRINAVSFVRDENYPAFIEELAEAMN</sequence>
<dbReference type="InterPro" id="IPR036661">
    <property type="entry name" value="Luciferase-like_sf"/>
</dbReference>
<dbReference type="STRING" id="1921510.BSL82_04515"/>
<protein>
    <recommendedName>
        <fullName evidence="1">Luciferase-like domain-containing protein</fullName>
    </recommendedName>
</protein>
<name>A0A1L3ZSQ1_9SPHN</name>
<evidence type="ECO:0000313" key="3">
    <source>
        <dbReference type="Proteomes" id="UP000182063"/>
    </source>
</evidence>
<dbReference type="Pfam" id="PF00296">
    <property type="entry name" value="Bac_luciferase"/>
    <property type="match status" value="1"/>
</dbReference>
<dbReference type="PANTHER" id="PTHR30011:SF32">
    <property type="entry name" value="CONSERVED PROTEIN"/>
    <property type="match status" value="1"/>
</dbReference>
<feature type="domain" description="Luciferase-like" evidence="1">
    <location>
        <begin position="17"/>
        <end position="256"/>
    </location>
</feature>
<keyword evidence="3" id="KW-1185">Reference proteome</keyword>
<gene>
    <name evidence="2" type="ORF">BSL82_04515</name>
</gene>
<evidence type="ECO:0000313" key="2">
    <source>
        <dbReference type="EMBL" id="API58663.1"/>
    </source>
</evidence>
<dbReference type="PANTHER" id="PTHR30011">
    <property type="entry name" value="ALKANESULFONATE MONOOXYGENASE-RELATED"/>
    <property type="match status" value="1"/>
</dbReference>
<proteinExistence type="predicted"/>
<dbReference type="InterPro" id="IPR019921">
    <property type="entry name" value="Lucif-like_OxRdtase_Rv2161c"/>
</dbReference>